<evidence type="ECO:0000256" key="6">
    <source>
        <dbReference type="SAM" id="Phobius"/>
    </source>
</evidence>
<comment type="caution">
    <text evidence="7">The sequence shown here is derived from an EMBL/GenBank/DDBJ whole genome shotgun (WGS) entry which is preliminary data.</text>
</comment>
<dbReference type="EMBL" id="LYVF01000177">
    <property type="protein sequence ID" value="OAT80431.1"/>
    <property type="molecule type" value="Genomic_DNA"/>
</dbReference>
<dbReference type="PANTHER" id="PTHR30028">
    <property type="entry name" value="UPF0014 INNER MEMBRANE PROTEIN YBBM-RELATED"/>
    <property type="match status" value="1"/>
</dbReference>
<name>A0A1B7LCN5_9FIRM</name>
<organism evidence="7 8">
    <name type="scientific">Desulfotomaculum copahuensis</name>
    <dbReference type="NCBI Taxonomy" id="1838280"/>
    <lineage>
        <taxon>Bacteria</taxon>
        <taxon>Bacillati</taxon>
        <taxon>Bacillota</taxon>
        <taxon>Clostridia</taxon>
        <taxon>Eubacteriales</taxon>
        <taxon>Desulfotomaculaceae</taxon>
        <taxon>Desulfotomaculum</taxon>
    </lineage>
</organism>
<keyword evidence="5 6" id="KW-0472">Membrane</keyword>
<dbReference type="STRING" id="1838280.A6M21_00720"/>
<dbReference type="Pfam" id="PF03649">
    <property type="entry name" value="UPF0014"/>
    <property type="match status" value="1"/>
</dbReference>
<dbReference type="PANTHER" id="PTHR30028:SF0">
    <property type="entry name" value="PROTEIN ALUMINUM SENSITIVE 3"/>
    <property type="match status" value="1"/>
</dbReference>
<proteinExistence type="inferred from homology"/>
<evidence type="ECO:0000256" key="3">
    <source>
        <dbReference type="ARBA" id="ARBA00022692"/>
    </source>
</evidence>
<evidence type="ECO:0000256" key="5">
    <source>
        <dbReference type="ARBA" id="ARBA00023136"/>
    </source>
</evidence>
<evidence type="ECO:0000256" key="1">
    <source>
        <dbReference type="ARBA" id="ARBA00004141"/>
    </source>
</evidence>
<keyword evidence="8" id="KW-1185">Reference proteome</keyword>
<feature type="transmembrane region" description="Helical" evidence="6">
    <location>
        <begin position="90"/>
        <end position="111"/>
    </location>
</feature>
<feature type="transmembrane region" description="Helical" evidence="6">
    <location>
        <begin position="117"/>
        <end position="137"/>
    </location>
</feature>
<keyword evidence="3 6" id="KW-0812">Transmembrane</keyword>
<comment type="subcellular location">
    <subcellularLocation>
        <location evidence="1">Membrane</location>
        <topology evidence="1">Multi-pass membrane protein</topology>
    </subcellularLocation>
</comment>
<feature type="transmembrane region" description="Helical" evidence="6">
    <location>
        <begin position="31"/>
        <end position="52"/>
    </location>
</feature>
<feature type="transmembrane region" description="Helical" evidence="6">
    <location>
        <begin position="214"/>
        <end position="236"/>
    </location>
</feature>
<evidence type="ECO:0000313" key="8">
    <source>
        <dbReference type="Proteomes" id="UP000078532"/>
    </source>
</evidence>
<feature type="transmembrane region" description="Helical" evidence="6">
    <location>
        <begin position="58"/>
        <end position="78"/>
    </location>
</feature>
<accession>A0A1B7LCN5</accession>
<protein>
    <submittedName>
        <fullName evidence="7">Iron export ABC transporter permease subunit FetB</fullName>
    </submittedName>
</protein>
<reference evidence="7 8" key="1">
    <citation type="submission" date="2016-04" db="EMBL/GenBank/DDBJ databases">
        <authorList>
            <person name="Evans L.H."/>
            <person name="Alamgir A."/>
            <person name="Owens N."/>
            <person name="Weber N.D."/>
            <person name="Virtaneva K."/>
            <person name="Barbian K."/>
            <person name="Babar A."/>
            <person name="Rosenke K."/>
        </authorList>
    </citation>
    <scope>NUCLEOTIDE SEQUENCE [LARGE SCALE GENOMIC DNA]</scope>
    <source>
        <strain evidence="7 8">LMa1</strain>
    </source>
</reference>
<dbReference type="InterPro" id="IPR005226">
    <property type="entry name" value="UPF0014_fam"/>
</dbReference>
<dbReference type="OrthoDB" id="9791807at2"/>
<comment type="similarity">
    <text evidence="2">Belongs to the UPF0014 family.</text>
</comment>
<gene>
    <name evidence="7" type="ORF">A6M21_00720</name>
</gene>
<dbReference type="Proteomes" id="UP000078532">
    <property type="component" value="Unassembled WGS sequence"/>
</dbReference>
<dbReference type="RefSeq" id="WP_066669750.1">
    <property type="nucleotide sequence ID" value="NZ_LYVF01000177.1"/>
</dbReference>
<dbReference type="GO" id="GO:0005886">
    <property type="term" value="C:plasma membrane"/>
    <property type="evidence" value="ECO:0007669"/>
    <property type="project" value="TreeGrafter"/>
</dbReference>
<evidence type="ECO:0000313" key="7">
    <source>
        <dbReference type="EMBL" id="OAT80431.1"/>
    </source>
</evidence>
<keyword evidence="4 6" id="KW-1133">Transmembrane helix</keyword>
<feature type="transmembrane region" description="Helical" evidence="6">
    <location>
        <begin position="187"/>
        <end position="208"/>
    </location>
</feature>
<evidence type="ECO:0000256" key="4">
    <source>
        <dbReference type="ARBA" id="ARBA00022989"/>
    </source>
</evidence>
<dbReference type="AlphaFoldDB" id="A0A1B7LCN5"/>
<feature type="transmembrane region" description="Helical" evidence="6">
    <location>
        <begin position="6"/>
        <end position="22"/>
    </location>
</feature>
<sequence>MTDTALISTLALVLVSMLLSFWQRLHLERELLVGTVRTFVQLLAIGYVLTFVFRQQRWYFTAAVVLLMILVAAQNAAARGKGIPGIYWRVMLAISLGGGVTLAIMLLLHIIQSTPRFVIPVAGMIVGNAMVAAGLVLNRFQADMRQRGREVEAALALGAAPRQAVEGVLQAAVKGGMLPTIDSMKTVGLVTLPGMMTGSILAGADPLLAVKYQIMVMLMISSATALASITLGFTIYRAYFNPAEQLVLPGGARKD</sequence>
<evidence type="ECO:0000256" key="2">
    <source>
        <dbReference type="ARBA" id="ARBA00005268"/>
    </source>
</evidence>